<dbReference type="InParanoid" id="A0A0C3F8A5"/>
<feature type="chain" id="PRO_5002177250" evidence="1">
    <location>
        <begin position="21"/>
        <end position="307"/>
    </location>
</feature>
<dbReference type="HOGENOM" id="CLU_061244_0_0_1"/>
<proteinExistence type="predicted"/>
<gene>
    <name evidence="2" type="ORF">PILCRDRAFT_89278</name>
</gene>
<evidence type="ECO:0000313" key="3">
    <source>
        <dbReference type="Proteomes" id="UP000054166"/>
    </source>
</evidence>
<dbReference type="EMBL" id="KN833001">
    <property type="protein sequence ID" value="KIM80965.1"/>
    <property type="molecule type" value="Genomic_DNA"/>
</dbReference>
<sequence>MATSMMLSLILMFIPSLVCALHPPADIGWELNRSGSPPSSLWRRDIPPEGYYDPLTDGGSMLTKVNGTFPPGQGEPLNVILSAVSDTAVLIDSEDNGGMRNYFLSFGFSSECLGQHDSSDQLANLGDGNGYKIETAVIRWNYGDPTLGACKETIEGGNHFRYWPQNGPSGDSQAVFMAVSYELPIAEQHDLIDNGYNLARDWLIGNATAQSTILNTSALTNTSTFSGKTSYGGYTYQTNVKYVSGLLSNTSIGINHNITVGAGGINAIDGLVAVLGVTIVERPSTSSSSCVFHFHIAIACHMDRFNT</sequence>
<reference evidence="2 3" key="1">
    <citation type="submission" date="2014-04" db="EMBL/GenBank/DDBJ databases">
        <authorList>
            <consortium name="DOE Joint Genome Institute"/>
            <person name="Kuo A."/>
            <person name="Tarkka M."/>
            <person name="Buscot F."/>
            <person name="Kohler A."/>
            <person name="Nagy L.G."/>
            <person name="Floudas D."/>
            <person name="Copeland A."/>
            <person name="Barry K.W."/>
            <person name="Cichocki N."/>
            <person name="Veneault-Fourrey C."/>
            <person name="LaButti K."/>
            <person name="Lindquist E.A."/>
            <person name="Lipzen A."/>
            <person name="Lundell T."/>
            <person name="Morin E."/>
            <person name="Murat C."/>
            <person name="Sun H."/>
            <person name="Tunlid A."/>
            <person name="Henrissat B."/>
            <person name="Grigoriev I.V."/>
            <person name="Hibbett D.S."/>
            <person name="Martin F."/>
            <person name="Nordberg H.P."/>
            <person name="Cantor M.N."/>
            <person name="Hua S.X."/>
        </authorList>
    </citation>
    <scope>NUCLEOTIDE SEQUENCE [LARGE SCALE GENOMIC DNA]</scope>
    <source>
        <strain evidence="2 3">F 1598</strain>
    </source>
</reference>
<evidence type="ECO:0000313" key="2">
    <source>
        <dbReference type="EMBL" id="KIM80965.1"/>
    </source>
</evidence>
<dbReference type="AlphaFoldDB" id="A0A0C3F8A5"/>
<evidence type="ECO:0000256" key="1">
    <source>
        <dbReference type="SAM" id="SignalP"/>
    </source>
</evidence>
<name>A0A0C3F8A5_PILCF</name>
<protein>
    <submittedName>
        <fullName evidence="2">Uncharacterized protein</fullName>
    </submittedName>
</protein>
<dbReference type="STRING" id="765440.A0A0C3F8A5"/>
<keyword evidence="3" id="KW-1185">Reference proteome</keyword>
<accession>A0A0C3F8A5</accession>
<organism evidence="2 3">
    <name type="scientific">Piloderma croceum (strain F 1598)</name>
    <dbReference type="NCBI Taxonomy" id="765440"/>
    <lineage>
        <taxon>Eukaryota</taxon>
        <taxon>Fungi</taxon>
        <taxon>Dikarya</taxon>
        <taxon>Basidiomycota</taxon>
        <taxon>Agaricomycotina</taxon>
        <taxon>Agaricomycetes</taxon>
        <taxon>Agaricomycetidae</taxon>
        <taxon>Atheliales</taxon>
        <taxon>Atheliaceae</taxon>
        <taxon>Piloderma</taxon>
    </lineage>
</organism>
<dbReference type="OrthoDB" id="2310204at2759"/>
<reference evidence="3" key="2">
    <citation type="submission" date="2015-01" db="EMBL/GenBank/DDBJ databases">
        <title>Evolutionary Origins and Diversification of the Mycorrhizal Mutualists.</title>
        <authorList>
            <consortium name="DOE Joint Genome Institute"/>
            <consortium name="Mycorrhizal Genomics Consortium"/>
            <person name="Kohler A."/>
            <person name="Kuo A."/>
            <person name="Nagy L.G."/>
            <person name="Floudas D."/>
            <person name="Copeland A."/>
            <person name="Barry K.W."/>
            <person name="Cichocki N."/>
            <person name="Veneault-Fourrey C."/>
            <person name="LaButti K."/>
            <person name="Lindquist E.A."/>
            <person name="Lipzen A."/>
            <person name="Lundell T."/>
            <person name="Morin E."/>
            <person name="Murat C."/>
            <person name="Riley R."/>
            <person name="Ohm R."/>
            <person name="Sun H."/>
            <person name="Tunlid A."/>
            <person name="Henrissat B."/>
            <person name="Grigoriev I.V."/>
            <person name="Hibbett D.S."/>
            <person name="Martin F."/>
        </authorList>
    </citation>
    <scope>NUCLEOTIDE SEQUENCE [LARGE SCALE GENOMIC DNA]</scope>
    <source>
        <strain evidence="3">F 1598</strain>
    </source>
</reference>
<feature type="signal peptide" evidence="1">
    <location>
        <begin position="1"/>
        <end position="20"/>
    </location>
</feature>
<keyword evidence="1" id="KW-0732">Signal</keyword>
<dbReference type="Proteomes" id="UP000054166">
    <property type="component" value="Unassembled WGS sequence"/>
</dbReference>